<dbReference type="Proteomes" id="UP001364156">
    <property type="component" value="Chromosome"/>
</dbReference>
<sequence length="308" mass="35278">MPQSPGQAKVSLCFRSLAALDAIHRYRYLGVRQVATICDVNLKSSSEMLLRLERGRLLRHFGNVGIRGYGKTPKVYFLKKHGHALLAEEREAQGFEIGSFRQANISTRWSPIMFHRLDTLDVLACVERDCQKLSEYDLIDTLVEFRRERFGRRWRNETTDFVAEGSKPSDKIVPDAGFALRHIESGKIALFLIEIDRGTTRLTTEQDDGDVATYIDKLAQYDRYLASGRIADRHPRLGRFSGFHLLTVTTSARRIDSMRSAATAALSPKFHKYFRFSTLDRVRRNVLHDGWLSRDHADPTNYSLIKGK</sequence>
<dbReference type="RefSeq" id="WP_338548950.1">
    <property type="nucleotide sequence ID" value="NZ_CP146069.1"/>
</dbReference>
<gene>
    <name evidence="1" type="ORF">RZ517_14930</name>
</gene>
<accession>A0ABZ2HJE8</accession>
<dbReference type="EMBL" id="CP146069">
    <property type="protein sequence ID" value="WWR46051.1"/>
    <property type="molecule type" value="Genomic_DNA"/>
</dbReference>
<evidence type="ECO:0000313" key="1">
    <source>
        <dbReference type="EMBL" id="WWR46051.1"/>
    </source>
</evidence>
<dbReference type="Pfam" id="PF13814">
    <property type="entry name" value="Replic_Relax"/>
    <property type="match status" value="1"/>
</dbReference>
<reference evidence="1 2" key="1">
    <citation type="submission" date="2023-10" db="EMBL/GenBank/DDBJ databases">
        <title>Roseovarius strain S88 nov., isolated from a marine algae.</title>
        <authorList>
            <person name="Lee M.W."/>
            <person name="Lee J.K."/>
            <person name="Kim J.M."/>
            <person name="Choi D.G."/>
            <person name="Baek J.H."/>
            <person name="Bayburt H."/>
            <person name="Jung J.J."/>
            <person name="Han D.M."/>
            <person name="Jeon C.O."/>
        </authorList>
    </citation>
    <scope>NUCLEOTIDE SEQUENCE [LARGE SCALE GENOMIC DNA]</scope>
    <source>
        <strain evidence="1 2">S88</strain>
    </source>
</reference>
<name>A0ABZ2HJE8_9RHOB</name>
<keyword evidence="2" id="KW-1185">Reference proteome</keyword>
<protein>
    <submittedName>
        <fullName evidence="1">Replication-relaxation family protein</fullName>
    </submittedName>
</protein>
<organism evidence="1 2">
    <name type="scientific">Roseovarius phycicola</name>
    <dbReference type="NCBI Taxonomy" id="3080976"/>
    <lineage>
        <taxon>Bacteria</taxon>
        <taxon>Pseudomonadati</taxon>
        <taxon>Pseudomonadota</taxon>
        <taxon>Alphaproteobacteria</taxon>
        <taxon>Rhodobacterales</taxon>
        <taxon>Roseobacteraceae</taxon>
        <taxon>Roseovarius</taxon>
    </lineage>
</organism>
<proteinExistence type="predicted"/>
<dbReference type="InterPro" id="IPR025855">
    <property type="entry name" value="Replic_Relax"/>
</dbReference>
<evidence type="ECO:0000313" key="2">
    <source>
        <dbReference type="Proteomes" id="UP001364156"/>
    </source>
</evidence>